<dbReference type="InterPro" id="IPR052521">
    <property type="entry name" value="Cell_div_SPOR-domain"/>
</dbReference>
<name>A0A8B0SN19_9GAMM</name>
<feature type="region of interest" description="Disordered" evidence="1">
    <location>
        <begin position="48"/>
        <end position="100"/>
    </location>
</feature>
<reference evidence="5" key="2">
    <citation type="submission" date="2021-04" db="EMBL/GenBank/DDBJ databases">
        <title>Complete Genome and methylome analysis of Thiothrix fructosivorans ATCC 49748.</title>
        <authorList>
            <person name="Fomenkov A."/>
            <person name="Sun L."/>
            <person name="Vincze T."/>
            <person name="Grabovich M.Y."/>
            <person name="Roberts R.J."/>
        </authorList>
    </citation>
    <scope>NUCLEOTIDE SEQUENCE</scope>
    <source>
        <strain evidence="5">ATCC 49748</strain>
    </source>
</reference>
<protein>
    <submittedName>
        <fullName evidence="5">SPOR domain-containing protein</fullName>
    </submittedName>
</protein>
<evidence type="ECO:0000256" key="2">
    <source>
        <dbReference type="SAM" id="Phobius"/>
    </source>
</evidence>
<dbReference type="AlphaFoldDB" id="A0A8B0SN19"/>
<dbReference type="InterPro" id="IPR007730">
    <property type="entry name" value="SPOR-like_dom"/>
</dbReference>
<keyword evidence="2" id="KW-1133">Transmembrane helix</keyword>
<keyword evidence="2" id="KW-0812">Transmembrane</keyword>
<dbReference type="GO" id="GO:0030428">
    <property type="term" value="C:cell septum"/>
    <property type="evidence" value="ECO:0007669"/>
    <property type="project" value="TreeGrafter"/>
</dbReference>
<feature type="compositionally biased region" description="Basic and acidic residues" evidence="1">
    <location>
        <begin position="138"/>
        <end position="185"/>
    </location>
</feature>
<gene>
    <name evidence="5" type="ORF">J1836_008135</name>
    <name evidence="4" type="ORF">J1836_04690</name>
</gene>
<evidence type="ECO:0000313" key="5">
    <source>
        <dbReference type="EMBL" id="QTX12279.1"/>
    </source>
</evidence>
<dbReference type="PROSITE" id="PS51724">
    <property type="entry name" value="SPOR"/>
    <property type="match status" value="1"/>
</dbReference>
<dbReference type="GO" id="GO:0042834">
    <property type="term" value="F:peptidoglycan binding"/>
    <property type="evidence" value="ECO:0007669"/>
    <property type="project" value="InterPro"/>
</dbReference>
<dbReference type="Proteomes" id="UP000664466">
    <property type="component" value="Unassembled WGS sequence"/>
</dbReference>
<reference evidence="4 6" key="1">
    <citation type="submission" date="2021-03" db="EMBL/GenBank/DDBJ databases">
        <title>Draft genome and methylome analysis of Thiotrix fructosivoruns ATCC 49748.</title>
        <authorList>
            <person name="Fomenkov A."/>
            <person name="Grabovich M.Y."/>
            <person name="Roberts R.J."/>
        </authorList>
    </citation>
    <scope>NUCLEOTIDE SEQUENCE [LARGE SCALE GENOMIC DNA]</scope>
    <source>
        <strain evidence="4 6">ATCC 49748</strain>
    </source>
</reference>
<evidence type="ECO:0000259" key="3">
    <source>
        <dbReference type="PROSITE" id="PS51724"/>
    </source>
</evidence>
<feature type="region of interest" description="Disordered" evidence="1">
    <location>
        <begin position="128"/>
        <end position="202"/>
    </location>
</feature>
<keyword evidence="2" id="KW-0472">Membrane</keyword>
<dbReference type="GO" id="GO:0032153">
    <property type="term" value="C:cell division site"/>
    <property type="evidence" value="ECO:0007669"/>
    <property type="project" value="TreeGrafter"/>
</dbReference>
<dbReference type="EMBL" id="JAFMPM010000006">
    <property type="protein sequence ID" value="MBO0612229.1"/>
    <property type="molecule type" value="Genomic_DNA"/>
</dbReference>
<dbReference type="SUPFAM" id="SSF110997">
    <property type="entry name" value="Sporulation related repeat"/>
    <property type="match status" value="1"/>
</dbReference>
<evidence type="ECO:0000256" key="1">
    <source>
        <dbReference type="SAM" id="MobiDB-lite"/>
    </source>
</evidence>
<dbReference type="PANTHER" id="PTHR38687">
    <property type="entry name" value="CELL DIVISION PROTEIN DEDD-RELATED"/>
    <property type="match status" value="1"/>
</dbReference>
<sequence>MTKDFKQQSAAGSAFGQYGLGWMIGGVAIGLLIGAGMYALANKGNVANTSAPSSADTTTVNTSSALTPPTATPNTTAALEGNNGTASLQDSPAQTNETIDETPGFSYHAVLPQLEIDVPLSAQVEQQMNANQPAPDKTAADKKKAPEKPETEKKTATPDKAPEKITEKTAEKLHEKANAVPEKKAPPAPTSATPTGFNGFQIGSYKTQDQAANMQQRLQQNGLNTRIEAANVQGATWYRVKIGPASSAAMFHKWQQTLSGMGISPMAVRM</sequence>
<feature type="compositionally biased region" description="Low complexity" evidence="1">
    <location>
        <begin position="61"/>
        <end position="79"/>
    </location>
</feature>
<feature type="compositionally biased region" description="Polar residues" evidence="1">
    <location>
        <begin position="82"/>
        <end position="97"/>
    </location>
</feature>
<feature type="compositionally biased region" description="Polar residues" evidence="1">
    <location>
        <begin position="48"/>
        <end position="60"/>
    </location>
</feature>
<feature type="domain" description="SPOR" evidence="3">
    <location>
        <begin position="192"/>
        <end position="270"/>
    </location>
</feature>
<organism evidence="5">
    <name type="scientific">Thiothrix fructosivorans</name>
    <dbReference type="NCBI Taxonomy" id="111770"/>
    <lineage>
        <taxon>Bacteria</taxon>
        <taxon>Pseudomonadati</taxon>
        <taxon>Pseudomonadota</taxon>
        <taxon>Gammaproteobacteria</taxon>
        <taxon>Thiotrichales</taxon>
        <taxon>Thiotrichaceae</taxon>
        <taxon>Thiothrix</taxon>
    </lineage>
</organism>
<dbReference type="GO" id="GO:0032506">
    <property type="term" value="P:cytokinetic process"/>
    <property type="evidence" value="ECO:0007669"/>
    <property type="project" value="TreeGrafter"/>
</dbReference>
<dbReference type="Gene3D" id="3.30.70.1070">
    <property type="entry name" value="Sporulation related repeat"/>
    <property type="match status" value="1"/>
</dbReference>
<dbReference type="RefSeq" id="WP_207249928.1">
    <property type="nucleotide sequence ID" value="NZ_JAFMPM010000006.1"/>
</dbReference>
<accession>A0A8B0SN19</accession>
<dbReference type="InterPro" id="IPR036680">
    <property type="entry name" value="SPOR-like_sf"/>
</dbReference>
<dbReference type="Pfam" id="PF05036">
    <property type="entry name" value="SPOR"/>
    <property type="match status" value="1"/>
</dbReference>
<dbReference type="PANTHER" id="PTHR38687:SF1">
    <property type="entry name" value="CELL DIVISION PROTEIN DEDD"/>
    <property type="match status" value="1"/>
</dbReference>
<feature type="transmembrane region" description="Helical" evidence="2">
    <location>
        <begin position="20"/>
        <end position="41"/>
    </location>
</feature>
<keyword evidence="6" id="KW-1185">Reference proteome</keyword>
<dbReference type="EMBL" id="CP072748">
    <property type="protein sequence ID" value="QTX12279.1"/>
    <property type="molecule type" value="Genomic_DNA"/>
</dbReference>
<evidence type="ECO:0000313" key="6">
    <source>
        <dbReference type="Proteomes" id="UP000664466"/>
    </source>
</evidence>
<proteinExistence type="predicted"/>
<evidence type="ECO:0000313" key="4">
    <source>
        <dbReference type="EMBL" id="MBO0612229.1"/>
    </source>
</evidence>